<dbReference type="PROSITE" id="PS50110">
    <property type="entry name" value="RESPONSE_REGULATORY"/>
    <property type="match status" value="1"/>
</dbReference>
<evidence type="ECO:0000313" key="6">
    <source>
        <dbReference type="Proteomes" id="UP000037729"/>
    </source>
</evidence>
<reference evidence="5" key="2">
    <citation type="submission" date="2019-12" db="EMBL/GenBank/DDBJ databases">
        <title>The whole-genome sequencing of Haloarcula japonica strain pws8.</title>
        <authorList>
            <person name="Verma D.K."/>
            <person name="Gopal K."/>
            <person name="Prasad E.S."/>
        </authorList>
    </citation>
    <scope>NUCLEOTIDE SEQUENCE</scope>
    <source>
        <strain evidence="5">Pws8</strain>
    </source>
</reference>
<dbReference type="InterPro" id="IPR050595">
    <property type="entry name" value="Bact_response_regulator"/>
</dbReference>
<dbReference type="AlphaFoldDB" id="A0A0M9AK07"/>
<evidence type="ECO:0000256" key="1">
    <source>
        <dbReference type="ARBA" id="ARBA00022553"/>
    </source>
</evidence>
<dbReference type="PANTHER" id="PTHR44591:SF3">
    <property type="entry name" value="RESPONSE REGULATORY DOMAIN-CONTAINING PROTEIN"/>
    <property type="match status" value="1"/>
</dbReference>
<evidence type="ECO:0000313" key="4">
    <source>
        <dbReference type="EMBL" id="KOX93572.1"/>
    </source>
</evidence>
<dbReference type="PANTHER" id="PTHR44591">
    <property type="entry name" value="STRESS RESPONSE REGULATOR PROTEIN 1"/>
    <property type="match status" value="1"/>
</dbReference>
<dbReference type="GO" id="GO:0000160">
    <property type="term" value="P:phosphorelay signal transduction system"/>
    <property type="evidence" value="ECO:0007669"/>
    <property type="project" value="InterPro"/>
</dbReference>
<evidence type="ECO:0000259" key="3">
    <source>
        <dbReference type="PROSITE" id="PS50110"/>
    </source>
</evidence>
<dbReference type="EMBL" id="LIUF01000002">
    <property type="protein sequence ID" value="KOX93572.1"/>
    <property type="molecule type" value="Genomic_DNA"/>
</dbReference>
<dbReference type="Proteomes" id="UP000610611">
    <property type="component" value="Unassembled WGS sequence"/>
</dbReference>
<dbReference type="InterPro" id="IPR035965">
    <property type="entry name" value="PAS-like_dom_sf"/>
</dbReference>
<dbReference type="InterPro" id="IPR013656">
    <property type="entry name" value="PAS_4"/>
</dbReference>
<dbReference type="RefSeq" id="WP_053967265.1">
    <property type="nucleotide sequence ID" value="NZ_JAWJXX010000016.1"/>
</dbReference>
<dbReference type="InterPro" id="IPR011006">
    <property type="entry name" value="CheY-like_superfamily"/>
</dbReference>
<dbReference type="InterPro" id="IPR001789">
    <property type="entry name" value="Sig_transdc_resp-reg_receiver"/>
</dbReference>
<proteinExistence type="predicted"/>
<gene>
    <name evidence="4" type="ORF">AMS69_06495</name>
    <name evidence="5" type="ORF">GOC83_04830</name>
</gene>
<dbReference type="SUPFAM" id="SSF55785">
    <property type="entry name" value="PYP-like sensor domain (PAS domain)"/>
    <property type="match status" value="1"/>
</dbReference>
<reference evidence="4 6" key="1">
    <citation type="submission" date="2015-08" db="EMBL/GenBank/DDBJ databases">
        <title>Genomes of Isolates from Cabo Rojo, PR.</title>
        <authorList>
            <person name="Sanchez-Nieves R.L."/>
            <person name="Montalvo-Rodriguez R."/>
        </authorList>
    </citation>
    <scope>NUCLEOTIDE SEQUENCE [LARGE SCALE GENOMIC DNA]</scope>
    <source>
        <strain evidence="4 6">SL3</strain>
    </source>
</reference>
<dbReference type="Pfam" id="PF08448">
    <property type="entry name" value="PAS_4"/>
    <property type="match status" value="1"/>
</dbReference>
<dbReference type="Proteomes" id="UP000037729">
    <property type="component" value="Unassembled WGS sequence"/>
</dbReference>
<evidence type="ECO:0000313" key="5">
    <source>
        <dbReference type="EMBL" id="NLV05459.1"/>
    </source>
</evidence>
<name>A0A0M9AK07_9EURY</name>
<protein>
    <submittedName>
        <fullName evidence="4">Chemotaxis protein CheY</fullName>
    </submittedName>
    <submittedName>
        <fullName evidence="5">Response regulator</fullName>
    </submittedName>
</protein>
<accession>A0A0M9AK07</accession>
<dbReference type="OrthoDB" id="8127at2157"/>
<dbReference type="SUPFAM" id="SSF52172">
    <property type="entry name" value="CheY-like"/>
    <property type="match status" value="1"/>
</dbReference>
<dbReference type="Gene3D" id="3.40.50.2300">
    <property type="match status" value="1"/>
</dbReference>
<keyword evidence="6" id="KW-1185">Reference proteome</keyword>
<dbReference type="Pfam" id="PF00072">
    <property type="entry name" value="Response_reg"/>
    <property type="match status" value="1"/>
</dbReference>
<comment type="caution">
    <text evidence="4">The sequence shown here is derived from an EMBL/GenBank/DDBJ whole genome shotgun (WGS) entry which is preliminary data.</text>
</comment>
<dbReference type="PATRIC" id="fig|1705562.3.peg.2356"/>
<evidence type="ECO:0000256" key="2">
    <source>
        <dbReference type="PROSITE-ProRule" id="PRU00169"/>
    </source>
</evidence>
<dbReference type="CDD" id="cd00156">
    <property type="entry name" value="REC"/>
    <property type="match status" value="1"/>
</dbReference>
<organism evidence="4 6">
    <name type="scientific">Haloarcula rubripromontorii</name>
    <dbReference type="NCBI Taxonomy" id="1705562"/>
    <lineage>
        <taxon>Archaea</taxon>
        <taxon>Methanobacteriati</taxon>
        <taxon>Methanobacteriota</taxon>
        <taxon>Stenosarchaea group</taxon>
        <taxon>Halobacteria</taxon>
        <taxon>Halobacteriales</taxon>
        <taxon>Haloarculaceae</taxon>
        <taxon>Haloarcula</taxon>
    </lineage>
</organism>
<dbReference type="Gene3D" id="3.30.450.20">
    <property type="entry name" value="PAS domain"/>
    <property type="match status" value="1"/>
</dbReference>
<sequence>MEPGDSLSILHVDDDAALGALVETYLERDDSGLDCVVTTETNPETALSLIRSPETDFDCVVSDYNMPEMNGIDFLEAVRETHQELPVLLFSGEETGDIAAEIIQAGVTDYLKKSVGTDQYTSLIRRVEHAVDSGGSFEPDGKVELSGVGVIGTDERFERVDETYASYYGYGSEELVGKHWSELHPSNEVQHIRTHVIPVVRSGGKWTGQSKGLRADETTFTESKMVTALEGGRMLIAVDEIDDSRLAEQE</sequence>
<feature type="domain" description="Response regulatory" evidence="3">
    <location>
        <begin position="8"/>
        <end position="128"/>
    </location>
</feature>
<dbReference type="EMBL" id="WOWB01000001">
    <property type="protein sequence ID" value="NLV05459.1"/>
    <property type="molecule type" value="Genomic_DNA"/>
</dbReference>
<dbReference type="SMART" id="SM00448">
    <property type="entry name" value="REC"/>
    <property type="match status" value="1"/>
</dbReference>
<feature type="modified residue" description="4-aspartylphosphate" evidence="2">
    <location>
        <position position="63"/>
    </location>
</feature>
<keyword evidence="1 2" id="KW-0597">Phosphoprotein</keyword>